<dbReference type="PANTHER" id="PTHR44899">
    <property type="entry name" value="CAMK FAMILY PROTEIN KINASE"/>
    <property type="match status" value="1"/>
</dbReference>
<dbReference type="PROSITE" id="PS00108">
    <property type="entry name" value="PROTEIN_KINASE_ST"/>
    <property type="match status" value="1"/>
</dbReference>
<keyword evidence="4" id="KW-0808">Transferase</keyword>
<dbReference type="FunFam" id="1.10.510.10:FF:000356">
    <property type="entry name" value="Serine/threonine-protein kinase Nek2"/>
    <property type="match status" value="1"/>
</dbReference>
<dbReference type="InterPro" id="IPR000719">
    <property type="entry name" value="Prot_kinase_dom"/>
</dbReference>
<reference evidence="11 12" key="1">
    <citation type="submission" date="2020-08" db="EMBL/GenBank/DDBJ databases">
        <authorList>
            <person name="Hejnol A."/>
        </authorList>
    </citation>
    <scope>NUCLEOTIDE SEQUENCE [LARGE SCALE GENOMIC DNA]</scope>
</reference>
<evidence type="ECO:0000313" key="11">
    <source>
        <dbReference type="EMBL" id="CAD5112429.1"/>
    </source>
</evidence>
<feature type="domain" description="Protein kinase" evidence="10">
    <location>
        <begin position="10"/>
        <end position="274"/>
    </location>
</feature>
<keyword evidence="5" id="KW-0547">Nucleotide-binding</keyword>
<dbReference type="Gene3D" id="1.10.510.10">
    <property type="entry name" value="Transferase(Phosphotransferase) domain 1"/>
    <property type="match status" value="1"/>
</dbReference>
<dbReference type="SUPFAM" id="SSF56112">
    <property type="entry name" value="Protein kinase-like (PK-like)"/>
    <property type="match status" value="1"/>
</dbReference>
<dbReference type="CDD" id="cd08217">
    <property type="entry name" value="STKc_Nek2"/>
    <property type="match status" value="1"/>
</dbReference>
<proteinExistence type="inferred from homology"/>
<comment type="similarity">
    <text evidence="1">Belongs to the protein kinase superfamily. NEK Ser/Thr protein kinase family. NIMA subfamily.</text>
</comment>
<dbReference type="Proteomes" id="UP000549394">
    <property type="component" value="Unassembled WGS sequence"/>
</dbReference>
<dbReference type="PANTHER" id="PTHR44899:SF10">
    <property type="entry name" value="NIMA-RELATED KINASE 2"/>
    <property type="match status" value="1"/>
</dbReference>
<dbReference type="FunFam" id="3.30.200.20:FF:000097">
    <property type="entry name" value="Probable serine/threonine-protein kinase nek1"/>
    <property type="match status" value="1"/>
</dbReference>
<evidence type="ECO:0000256" key="5">
    <source>
        <dbReference type="ARBA" id="ARBA00022741"/>
    </source>
</evidence>
<keyword evidence="7" id="KW-0067">ATP-binding</keyword>
<dbReference type="InterPro" id="IPR051131">
    <property type="entry name" value="NEK_Ser/Thr_kinase_NIMA"/>
</dbReference>
<evidence type="ECO:0000256" key="7">
    <source>
        <dbReference type="ARBA" id="ARBA00022840"/>
    </source>
</evidence>
<comment type="catalytic activity">
    <reaction evidence="9">
        <text>L-seryl-[protein] + ATP = O-phospho-L-seryl-[protein] + ADP + H(+)</text>
        <dbReference type="Rhea" id="RHEA:17989"/>
        <dbReference type="Rhea" id="RHEA-COMP:9863"/>
        <dbReference type="Rhea" id="RHEA-COMP:11604"/>
        <dbReference type="ChEBI" id="CHEBI:15378"/>
        <dbReference type="ChEBI" id="CHEBI:29999"/>
        <dbReference type="ChEBI" id="CHEBI:30616"/>
        <dbReference type="ChEBI" id="CHEBI:83421"/>
        <dbReference type="ChEBI" id="CHEBI:456216"/>
        <dbReference type="EC" id="2.7.11.1"/>
    </reaction>
</comment>
<name>A0A7I8V873_9ANNE</name>
<evidence type="ECO:0000256" key="8">
    <source>
        <dbReference type="ARBA" id="ARBA00047899"/>
    </source>
</evidence>
<evidence type="ECO:0000313" key="12">
    <source>
        <dbReference type="Proteomes" id="UP000549394"/>
    </source>
</evidence>
<evidence type="ECO:0000256" key="2">
    <source>
        <dbReference type="ARBA" id="ARBA00012513"/>
    </source>
</evidence>
<dbReference type="EC" id="2.7.11.1" evidence="2"/>
<dbReference type="GO" id="GO:0004674">
    <property type="term" value="F:protein serine/threonine kinase activity"/>
    <property type="evidence" value="ECO:0007669"/>
    <property type="project" value="UniProtKB-KW"/>
</dbReference>
<dbReference type="GO" id="GO:0005524">
    <property type="term" value="F:ATP binding"/>
    <property type="evidence" value="ECO:0007669"/>
    <property type="project" value="UniProtKB-KW"/>
</dbReference>
<protein>
    <recommendedName>
        <fullName evidence="2">non-specific serine/threonine protein kinase</fullName>
        <ecNumber evidence="2">2.7.11.1</ecNumber>
    </recommendedName>
</protein>
<evidence type="ECO:0000256" key="1">
    <source>
        <dbReference type="ARBA" id="ARBA00010886"/>
    </source>
</evidence>
<dbReference type="Gene3D" id="3.30.200.20">
    <property type="entry name" value="Phosphorylase Kinase, domain 1"/>
    <property type="match status" value="2"/>
</dbReference>
<evidence type="ECO:0000256" key="9">
    <source>
        <dbReference type="ARBA" id="ARBA00048679"/>
    </source>
</evidence>
<dbReference type="InterPro" id="IPR008271">
    <property type="entry name" value="Ser/Thr_kinase_AS"/>
</dbReference>
<keyword evidence="12" id="KW-1185">Reference proteome</keyword>
<evidence type="ECO:0000259" key="10">
    <source>
        <dbReference type="PROSITE" id="PS50011"/>
    </source>
</evidence>
<comment type="caution">
    <text evidence="11">The sequence shown here is derived from an EMBL/GenBank/DDBJ whole genome shotgun (WGS) entry which is preliminary data.</text>
</comment>
<evidence type="ECO:0000256" key="3">
    <source>
        <dbReference type="ARBA" id="ARBA00022527"/>
    </source>
</evidence>
<comment type="catalytic activity">
    <reaction evidence="8">
        <text>L-threonyl-[protein] + ATP = O-phospho-L-threonyl-[protein] + ADP + H(+)</text>
        <dbReference type="Rhea" id="RHEA:46608"/>
        <dbReference type="Rhea" id="RHEA-COMP:11060"/>
        <dbReference type="Rhea" id="RHEA-COMP:11605"/>
        <dbReference type="ChEBI" id="CHEBI:15378"/>
        <dbReference type="ChEBI" id="CHEBI:30013"/>
        <dbReference type="ChEBI" id="CHEBI:30616"/>
        <dbReference type="ChEBI" id="CHEBI:61977"/>
        <dbReference type="ChEBI" id="CHEBI:456216"/>
        <dbReference type="EC" id="2.7.11.1"/>
    </reaction>
</comment>
<dbReference type="SMART" id="SM00220">
    <property type="entry name" value="S_TKc"/>
    <property type="match status" value="1"/>
</dbReference>
<gene>
    <name evidence="11" type="ORF">DGYR_LOCUS1571</name>
</gene>
<organism evidence="11 12">
    <name type="scientific">Dimorphilus gyrociliatus</name>
    <dbReference type="NCBI Taxonomy" id="2664684"/>
    <lineage>
        <taxon>Eukaryota</taxon>
        <taxon>Metazoa</taxon>
        <taxon>Spiralia</taxon>
        <taxon>Lophotrochozoa</taxon>
        <taxon>Annelida</taxon>
        <taxon>Polychaeta</taxon>
        <taxon>Polychaeta incertae sedis</taxon>
        <taxon>Dinophilidae</taxon>
        <taxon>Dimorphilus</taxon>
    </lineage>
</organism>
<keyword evidence="6" id="KW-0418">Kinase</keyword>
<accession>A0A7I8V873</accession>
<dbReference type="AlphaFoldDB" id="A0A7I8V873"/>
<dbReference type="Pfam" id="PF00069">
    <property type="entry name" value="Pkinase"/>
    <property type="match status" value="1"/>
</dbReference>
<dbReference type="EMBL" id="CAJFCJ010000002">
    <property type="protein sequence ID" value="CAD5112429.1"/>
    <property type="molecule type" value="Genomic_DNA"/>
</dbReference>
<dbReference type="OrthoDB" id="248923at2759"/>
<dbReference type="InterPro" id="IPR011009">
    <property type="entry name" value="Kinase-like_dom_sf"/>
</dbReference>
<evidence type="ECO:0000256" key="4">
    <source>
        <dbReference type="ARBA" id="ARBA00022679"/>
    </source>
</evidence>
<evidence type="ECO:0000256" key="6">
    <source>
        <dbReference type="ARBA" id="ARBA00022777"/>
    </source>
</evidence>
<sequence>MPSSSGIEDYDVIEQIGSGSYGTCSKVRRKRDNRILVWKEMEYGGMTETEKQMLVSEVNLLRELRHEHIVRYHDRIIDRSRYVLYIVMEFCEGGDLSSIIGKCKRDGEFVSEDFVWKMCVHLSSALQFCHNRCIRGGRSILHRDLKPANIFLDSEQNAKLGDFGLARVLNHDNSFARTFVGTPYYMSPEQMNCMTYNEKSDVWSLGCLLYELCSLRPPFTASNQKELASKICKGKFPRIPHQFSDDLNNLIAALLRVEDYKRPTIDQVLDHPLLIKNGGGYLQLLQKKSSGSSVSSMKDSGDDKQRSLEFKHWEESLRSREEALKEKEELLRKRDEHIRLKEIRISQRENDVETFKGIFVCGIKVKKTHLEITLCIDGQAILNSCKRPITFEGTGGELIKSEKRLLC</sequence>
<dbReference type="PROSITE" id="PS50011">
    <property type="entry name" value="PROTEIN_KINASE_DOM"/>
    <property type="match status" value="1"/>
</dbReference>
<keyword evidence="3" id="KW-0723">Serine/threonine-protein kinase</keyword>